<reference evidence="2 3" key="1">
    <citation type="journal article" date="2021" name="Sci. Rep.">
        <title>The genome of the diatom Chaetoceros tenuissimus carries an ancient integrated fragment of an extant virus.</title>
        <authorList>
            <person name="Hongo Y."/>
            <person name="Kimura K."/>
            <person name="Takaki Y."/>
            <person name="Yoshida Y."/>
            <person name="Baba S."/>
            <person name="Kobayashi G."/>
            <person name="Nagasaki K."/>
            <person name="Hano T."/>
            <person name="Tomaru Y."/>
        </authorList>
    </citation>
    <scope>NUCLEOTIDE SEQUENCE [LARGE SCALE GENOMIC DNA]</scope>
    <source>
        <strain evidence="2 3">NIES-3715</strain>
    </source>
</reference>
<evidence type="ECO:0000256" key="1">
    <source>
        <dbReference type="SAM" id="MobiDB-lite"/>
    </source>
</evidence>
<accession>A0AAD3CDK2</accession>
<name>A0AAD3CDK2_9STRA</name>
<gene>
    <name evidence="2" type="ORF">CTEN210_00147</name>
</gene>
<dbReference type="Proteomes" id="UP001054902">
    <property type="component" value="Unassembled WGS sequence"/>
</dbReference>
<keyword evidence="3" id="KW-1185">Reference proteome</keyword>
<feature type="region of interest" description="Disordered" evidence="1">
    <location>
        <begin position="1"/>
        <end position="34"/>
    </location>
</feature>
<comment type="caution">
    <text evidence="2">The sequence shown here is derived from an EMBL/GenBank/DDBJ whole genome shotgun (WGS) entry which is preliminary data.</text>
</comment>
<sequence length="210" mass="23883">MGCIQSKPHDITNTPDKEEDEIQIQESQQNSNTVRKIVEDELENEHLEEEKQEAIDYPTKPLGVSVHWLNTGFIDEVEKYGKTVNSKIYEIEDLRGPNGLIRQKGENVVCPRDGRLGAAYVDCLQGDDNVGTANVMISYGWGNEIGDIVFTLNDHCRSNGIDPKRTYIWICCLCNNQHRVAEDNKSGKEVPFEEFEFSRIKLLESIILLP</sequence>
<evidence type="ECO:0000313" key="2">
    <source>
        <dbReference type="EMBL" id="GFH43674.1"/>
    </source>
</evidence>
<dbReference type="EMBL" id="BLLK01000013">
    <property type="protein sequence ID" value="GFH43674.1"/>
    <property type="molecule type" value="Genomic_DNA"/>
</dbReference>
<dbReference type="AlphaFoldDB" id="A0AAD3CDK2"/>
<organism evidence="2 3">
    <name type="scientific">Chaetoceros tenuissimus</name>
    <dbReference type="NCBI Taxonomy" id="426638"/>
    <lineage>
        <taxon>Eukaryota</taxon>
        <taxon>Sar</taxon>
        <taxon>Stramenopiles</taxon>
        <taxon>Ochrophyta</taxon>
        <taxon>Bacillariophyta</taxon>
        <taxon>Coscinodiscophyceae</taxon>
        <taxon>Chaetocerotophycidae</taxon>
        <taxon>Chaetocerotales</taxon>
        <taxon>Chaetocerotaceae</taxon>
        <taxon>Chaetoceros</taxon>
    </lineage>
</organism>
<protein>
    <submittedName>
        <fullName evidence="2">Uncharacterized protein</fullName>
    </submittedName>
</protein>
<proteinExistence type="predicted"/>
<evidence type="ECO:0000313" key="3">
    <source>
        <dbReference type="Proteomes" id="UP001054902"/>
    </source>
</evidence>